<feature type="signal peptide" evidence="2">
    <location>
        <begin position="1"/>
        <end position="22"/>
    </location>
</feature>
<sequence length="232" mass="25386">MTGARGCGAIRLALGAPWLTSAQHIYLDKWCRTFVLNCCSPELKSELEKRMEDLPVQQIALPSLLYNLKDLTMMADSKVVKAMEGQLETFIEVIGITSVSGEDVSAYAEAIELLSSSVSSLGGNIEAYPEAFLAGLALATSNPTFSATMKQASIEAGSRQEQKSAAGSANVFLLSFNKPGNKPENSESACHPNCPHQNCGSRQKCYERYRKDRKNKSRNGKENKSNNRRQNN</sequence>
<name>K0SY01_THAOC</name>
<dbReference type="EMBL" id="AGNL01007414">
    <property type="protein sequence ID" value="EJK71303.1"/>
    <property type="molecule type" value="Genomic_DNA"/>
</dbReference>
<accession>K0SY01</accession>
<evidence type="ECO:0000256" key="1">
    <source>
        <dbReference type="SAM" id="MobiDB-lite"/>
    </source>
</evidence>
<feature type="chain" id="PRO_5003840445" evidence="2">
    <location>
        <begin position="23"/>
        <end position="232"/>
    </location>
</feature>
<protein>
    <submittedName>
        <fullName evidence="3">Uncharacterized protein</fullName>
    </submittedName>
</protein>
<dbReference type="Proteomes" id="UP000266841">
    <property type="component" value="Unassembled WGS sequence"/>
</dbReference>
<organism evidence="3 4">
    <name type="scientific">Thalassiosira oceanica</name>
    <name type="common">Marine diatom</name>
    <dbReference type="NCBI Taxonomy" id="159749"/>
    <lineage>
        <taxon>Eukaryota</taxon>
        <taxon>Sar</taxon>
        <taxon>Stramenopiles</taxon>
        <taxon>Ochrophyta</taxon>
        <taxon>Bacillariophyta</taxon>
        <taxon>Coscinodiscophyceae</taxon>
        <taxon>Thalassiosirophycidae</taxon>
        <taxon>Thalassiosirales</taxon>
        <taxon>Thalassiosiraceae</taxon>
        <taxon>Thalassiosira</taxon>
    </lineage>
</organism>
<reference evidence="3 4" key="1">
    <citation type="journal article" date="2012" name="Genome Biol.">
        <title>Genome and low-iron response of an oceanic diatom adapted to chronic iron limitation.</title>
        <authorList>
            <person name="Lommer M."/>
            <person name="Specht M."/>
            <person name="Roy A.S."/>
            <person name="Kraemer L."/>
            <person name="Andreson R."/>
            <person name="Gutowska M.A."/>
            <person name="Wolf J."/>
            <person name="Bergner S.V."/>
            <person name="Schilhabel M.B."/>
            <person name="Klostermeier U.C."/>
            <person name="Beiko R.G."/>
            <person name="Rosenstiel P."/>
            <person name="Hippler M."/>
            <person name="Laroche J."/>
        </authorList>
    </citation>
    <scope>NUCLEOTIDE SEQUENCE [LARGE SCALE GENOMIC DNA]</scope>
    <source>
        <strain evidence="3 4">CCMP1005</strain>
    </source>
</reference>
<gene>
    <name evidence="3" type="ORF">THAOC_07278</name>
</gene>
<keyword evidence="4" id="KW-1185">Reference proteome</keyword>
<evidence type="ECO:0000313" key="3">
    <source>
        <dbReference type="EMBL" id="EJK71303.1"/>
    </source>
</evidence>
<comment type="caution">
    <text evidence="3">The sequence shown here is derived from an EMBL/GenBank/DDBJ whole genome shotgun (WGS) entry which is preliminary data.</text>
</comment>
<dbReference type="AlphaFoldDB" id="K0SY01"/>
<proteinExistence type="predicted"/>
<keyword evidence="2" id="KW-0732">Signal</keyword>
<evidence type="ECO:0000313" key="4">
    <source>
        <dbReference type="Proteomes" id="UP000266841"/>
    </source>
</evidence>
<evidence type="ECO:0000256" key="2">
    <source>
        <dbReference type="SAM" id="SignalP"/>
    </source>
</evidence>
<feature type="region of interest" description="Disordered" evidence="1">
    <location>
        <begin position="182"/>
        <end position="232"/>
    </location>
</feature>